<organism evidence="2 3">
    <name type="scientific">Allacma fusca</name>
    <dbReference type="NCBI Taxonomy" id="39272"/>
    <lineage>
        <taxon>Eukaryota</taxon>
        <taxon>Metazoa</taxon>
        <taxon>Ecdysozoa</taxon>
        <taxon>Arthropoda</taxon>
        <taxon>Hexapoda</taxon>
        <taxon>Collembola</taxon>
        <taxon>Symphypleona</taxon>
        <taxon>Sminthuridae</taxon>
        <taxon>Allacma</taxon>
    </lineage>
</organism>
<keyword evidence="1" id="KW-1133">Transmembrane helix</keyword>
<keyword evidence="3" id="KW-1185">Reference proteome</keyword>
<dbReference type="GO" id="GO:0004497">
    <property type="term" value="F:monooxygenase activity"/>
    <property type="evidence" value="ECO:0007669"/>
    <property type="project" value="InterPro"/>
</dbReference>
<keyword evidence="1" id="KW-0472">Membrane</keyword>
<accession>A0A8J2KZ22</accession>
<dbReference type="InterPro" id="IPR001128">
    <property type="entry name" value="Cyt_P450"/>
</dbReference>
<evidence type="ECO:0000313" key="3">
    <source>
        <dbReference type="Proteomes" id="UP000708208"/>
    </source>
</evidence>
<name>A0A8J2KZ22_9HEXA</name>
<evidence type="ECO:0000256" key="1">
    <source>
        <dbReference type="SAM" id="Phobius"/>
    </source>
</evidence>
<feature type="transmembrane region" description="Helical" evidence="1">
    <location>
        <begin position="106"/>
        <end position="127"/>
    </location>
</feature>
<protein>
    <submittedName>
        <fullName evidence="2">Uncharacterized protein</fullName>
    </submittedName>
</protein>
<evidence type="ECO:0000313" key="2">
    <source>
        <dbReference type="EMBL" id="CAG7823386.1"/>
    </source>
</evidence>
<dbReference type="GO" id="GO:0020037">
    <property type="term" value="F:heme binding"/>
    <property type="evidence" value="ECO:0007669"/>
    <property type="project" value="InterPro"/>
</dbReference>
<comment type="caution">
    <text evidence="2">The sequence shown here is derived from an EMBL/GenBank/DDBJ whole genome shotgun (WGS) entry which is preliminary data.</text>
</comment>
<dbReference type="Proteomes" id="UP000708208">
    <property type="component" value="Unassembled WGS sequence"/>
</dbReference>
<proteinExistence type="predicted"/>
<feature type="non-terminal residue" evidence="2">
    <location>
        <position position="144"/>
    </location>
</feature>
<feature type="non-terminal residue" evidence="2">
    <location>
        <position position="1"/>
    </location>
</feature>
<sequence>QVRGLGLHDDEIKWSEIRHFTFRKLKEHGTVKHTFDTISADEASLLVESIAKDAGQPVSTDEIFSISMMNVLWRVISGKRFDFEDVEARNVYSIFSGYFSADDKKVMVFLGLLAILGNISTKLLWWVRYVKPLQVIRQFFIQYK</sequence>
<dbReference type="OrthoDB" id="6419025at2759"/>
<dbReference type="GO" id="GO:0005506">
    <property type="term" value="F:iron ion binding"/>
    <property type="evidence" value="ECO:0007669"/>
    <property type="project" value="InterPro"/>
</dbReference>
<gene>
    <name evidence="2" type="ORF">AFUS01_LOCUS33607</name>
</gene>
<dbReference type="EMBL" id="CAJVCH010529335">
    <property type="protein sequence ID" value="CAG7823386.1"/>
    <property type="molecule type" value="Genomic_DNA"/>
</dbReference>
<reference evidence="2" key="1">
    <citation type="submission" date="2021-06" db="EMBL/GenBank/DDBJ databases">
        <authorList>
            <person name="Hodson N. C."/>
            <person name="Mongue J. A."/>
            <person name="Jaron S. K."/>
        </authorList>
    </citation>
    <scope>NUCLEOTIDE SEQUENCE</scope>
</reference>
<dbReference type="GO" id="GO:0016705">
    <property type="term" value="F:oxidoreductase activity, acting on paired donors, with incorporation or reduction of molecular oxygen"/>
    <property type="evidence" value="ECO:0007669"/>
    <property type="project" value="InterPro"/>
</dbReference>
<keyword evidence="1" id="KW-0812">Transmembrane</keyword>
<dbReference type="Pfam" id="PF00067">
    <property type="entry name" value="p450"/>
    <property type="match status" value="1"/>
</dbReference>
<dbReference type="AlphaFoldDB" id="A0A8J2KZ22"/>